<proteinExistence type="predicted"/>
<dbReference type="Proteomes" id="UP001293718">
    <property type="component" value="Unassembled WGS sequence"/>
</dbReference>
<dbReference type="PANTHER" id="PTHR42659">
    <property type="entry name" value="XANTHINE DEHYDROGENASE SUBUNIT C-RELATED"/>
    <property type="match status" value="1"/>
</dbReference>
<dbReference type="Gene3D" id="3.30.43.10">
    <property type="entry name" value="Uridine Diphospho-n-acetylenolpyruvylglucosamine Reductase, domain 2"/>
    <property type="match status" value="1"/>
</dbReference>
<dbReference type="InterPro" id="IPR016167">
    <property type="entry name" value="FAD-bd_PCMH_sub1"/>
</dbReference>
<evidence type="ECO:0000259" key="2">
    <source>
        <dbReference type="PROSITE" id="PS51387"/>
    </source>
</evidence>
<dbReference type="EMBL" id="JAXOJX010000042">
    <property type="protein sequence ID" value="MDZ5459342.1"/>
    <property type="molecule type" value="Genomic_DNA"/>
</dbReference>
<dbReference type="InterPro" id="IPR016169">
    <property type="entry name" value="FAD-bd_PCMH_sub2"/>
</dbReference>
<keyword evidence="1" id="KW-0285">Flavoprotein</keyword>
<dbReference type="RefSeq" id="WP_322467118.1">
    <property type="nucleotide sequence ID" value="NZ_JAXOJX010000042.1"/>
</dbReference>
<keyword evidence="4" id="KW-1185">Reference proteome</keyword>
<dbReference type="InterPro" id="IPR016166">
    <property type="entry name" value="FAD-bd_PCMH"/>
</dbReference>
<dbReference type="InterPro" id="IPR051312">
    <property type="entry name" value="Diverse_Substr_Oxidored"/>
</dbReference>
<dbReference type="Gene3D" id="3.30.465.10">
    <property type="match status" value="2"/>
</dbReference>
<dbReference type="PROSITE" id="PS51387">
    <property type="entry name" value="FAD_PCMH"/>
    <property type="match status" value="1"/>
</dbReference>
<feature type="domain" description="FAD-binding PCMH-type" evidence="2">
    <location>
        <begin position="1"/>
        <end position="222"/>
    </location>
</feature>
<accession>A0ABU5IKB4</accession>
<organism evidence="3 4">
    <name type="scientific">Azohydromonas lata</name>
    <dbReference type="NCBI Taxonomy" id="45677"/>
    <lineage>
        <taxon>Bacteria</taxon>
        <taxon>Pseudomonadati</taxon>
        <taxon>Pseudomonadota</taxon>
        <taxon>Betaproteobacteria</taxon>
        <taxon>Burkholderiales</taxon>
        <taxon>Sphaerotilaceae</taxon>
        <taxon>Azohydromonas</taxon>
    </lineage>
</organism>
<dbReference type="Gene3D" id="3.30.390.50">
    <property type="entry name" value="CO dehydrogenase flavoprotein, C-terminal domain"/>
    <property type="match status" value="1"/>
</dbReference>
<sequence length="331" mass="35099">MDNFLYERPASIADALALMAQPGVTPIAGGSNLLDLMKGGIARPCKLIDVSRLPWDAIEALPDGGLRIGAGVRNTEAADHPLVRKRYPLLSRALLAGATQQLRNMATVGGNLLQRTRCPYFYDDGFRRCNKREPGSGCDALGGFNRGHAILGASEHCIATHPSDMAVAMAALQARVVLQSARGERVMPLSDFHRLPGDTPQQDTEIAPDELITAVELPPSQAAGHSQYLKIRDRASYAFALVSVAVALELDGAGRVTRAGLALGGVAHKPWRVEAAEAALAGRMPDEAAANDAADALLAGARGYGDNDFKIELARRAVRRAIARAARGSTL</sequence>
<protein>
    <submittedName>
        <fullName evidence="3">Xanthine dehydrogenase family protein subunit M</fullName>
    </submittedName>
</protein>
<dbReference type="InterPro" id="IPR036318">
    <property type="entry name" value="FAD-bd_PCMH-like_sf"/>
</dbReference>
<gene>
    <name evidence="3" type="ORF">SM757_22445</name>
</gene>
<evidence type="ECO:0000313" key="3">
    <source>
        <dbReference type="EMBL" id="MDZ5459342.1"/>
    </source>
</evidence>
<dbReference type="PANTHER" id="PTHR42659:SF1">
    <property type="entry name" value="OXIDOREDUCTASE"/>
    <property type="match status" value="1"/>
</dbReference>
<keyword evidence="1" id="KW-0274">FAD</keyword>
<dbReference type="SUPFAM" id="SSF55447">
    <property type="entry name" value="CO dehydrogenase flavoprotein C-terminal domain-like"/>
    <property type="match status" value="1"/>
</dbReference>
<evidence type="ECO:0000313" key="4">
    <source>
        <dbReference type="Proteomes" id="UP001293718"/>
    </source>
</evidence>
<dbReference type="InterPro" id="IPR036683">
    <property type="entry name" value="CO_DH_flav_C_dom_sf"/>
</dbReference>
<dbReference type="SMART" id="SM01092">
    <property type="entry name" value="CO_deh_flav_C"/>
    <property type="match status" value="1"/>
</dbReference>
<dbReference type="Pfam" id="PF00941">
    <property type="entry name" value="FAD_binding_5"/>
    <property type="match status" value="1"/>
</dbReference>
<dbReference type="Pfam" id="PF03450">
    <property type="entry name" value="CO_deh_flav_C"/>
    <property type="match status" value="1"/>
</dbReference>
<name>A0ABU5IKB4_9BURK</name>
<reference evidence="3 4" key="1">
    <citation type="submission" date="2023-11" db="EMBL/GenBank/DDBJ databases">
        <title>Draft genome of Azohydromonas lata strain H1 (DSM1123), a polyhydroxyalkanoate producer.</title>
        <authorList>
            <person name="Traversa D."/>
            <person name="D'Addabbo P."/>
            <person name="Pazzani C."/>
            <person name="Manzari C."/>
            <person name="Chiara M."/>
            <person name="Scrascia M."/>
        </authorList>
    </citation>
    <scope>NUCLEOTIDE SEQUENCE [LARGE SCALE GENOMIC DNA]</scope>
    <source>
        <strain evidence="3 4">H1</strain>
    </source>
</reference>
<dbReference type="InterPro" id="IPR002346">
    <property type="entry name" value="Mopterin_DH_FAD-bd"/>
</dbReference>
<evidence type="ECO:0000256" key="1">
    <source>
        <dbReference type="ARBA" id="ARBA00022827"/>
    </source>
</evidence>
<dbReference type="SUPFAM" id="SSF56176">
    <property type="entry name" value="FAD-binding/transporter-associated domain-like"/>
    <property type="match status" value="1"/>
</dbReference>
<dbReference type="InterPro" id="IPR005107">
    <property type="entry name" value="CO_DH_flav_C"/>
</dbReference>
<comment type="caution">
    <text evidence="3">The sequence shown here is derived from an EMBL/GenBank/DDBJ whole genome shotgun (WGS) entry which is preliminary data.</text>
</comment>